<evidence type="ECO:0000313" key="8">
    <source>
        <dbReference type="EMBL" id="MDE1242235.1"/>
    </source>
</evidence>
<reference evidence="8" key="1">
    <citation type="submission" date="2022-02" db="EMBL/GenBank/DDBJ databases">
        <title>Emergence and expansion in Europe of a Vibrio aestuarianus clonal complex pathogenic for oysters.</title>
        <authorList>
            <person name="Mesnil A."/>
            <person name="Travers M.-A."/>
        </authorList>
    </citation>
    <scope>NUCLEOTIDE SEQUENCE</scope>
    <source>
        <strain evidence="8">19_064_11T1</strain>
    </source>
</reference>
<comment type="subunit">
    <text evidence="6">Interacts with the cytoplasmic NapA precursor.</text>
</comment>
<dbReference type="PANTHER" id="PTHR43687">
    <property type="entry name" value="ADENYLYLSULFATE REDUCTASE, BETA SUBUNIT"/>
    <property type="match status" value="1"/>
</dbReference>
<name>A0A9X4ITK8_9VIBR</name>
<feature type="binding site" evidence="6">
    <location>
        <position position="73"/>
    </location>
    <ligand>
        <name>[4Fe-4S] cluster</name>
        <dbReference type="ChEBI" id="CHEBI:49883"/>
        <label>2</label>
    </ligand>
</feature>
<dbReference type="GO" id="GO:0046872">
    <property type="term" value="F:metal ion binding"/>
    <property type="evidence" value="ECO:0007669"/>
    <property type="project" value="UniProtKB-KW"/>
</dbReference>
<feature type="domain" description="4Fe-4S ferredoxin-type" evidence="7">
    <location>
        <begin position="56"/>
        <end position="87"/>
    </location>
</feature>
<dbReference type="Gene3D" id="3.30.70.20">
    <property type="match status" value="2"/>
</dbReference>
<feature type="binding site" evidence="6">
    <location>
        <position position="41"/>
    </location>
    <ligand>
        <name>[4Fe-4S] cluster</name>
        <dbReference type="ChEBI" id="CHEBI:49883"/>
        <label>1</label>
    </ligand>
</feature>
<evidence type="ECO:0000256" key="6">
    <source>
        <dbReference type="HAMAP-Rule" id="MF_02201"/>
    </source>
</evidence>
<comment type="similarity">
    <text evidence="6">Belongs to the NapF family.</text>
</comment>
<evidence type="ECO:0000256" key="5">
    <source>
        <dbReference type="ARBA" id="ARBA00023014"/>
    </source>
</evidence>
<dbReference type="PANTHER" id="PTHR43687:SF1">
    <property type="entry name" value="FERREDOXIN III"/>
    <property type="match status" value="1"/>
</dbReference>
<dbReference type="Proteomes" id="UP001140979">
    <property type="component" value="Unassembled WGS sequence"/>
</dbReference>
<dbReference type="InterPro" id="IPR017896">
    <property type="entry name" value="4Fe4S_Fe-S-bd"/>
</dbReference>
<feature type="binding site" evidence="6">
    <location>
        <position position="149"/>
    </location>
    <ligand>
        <name>[4Fe-4S] cluster</name>
        <dbReference type="ChEBI" id="CHEBI:49883"/>
        <label>3</label>
    </ligand>
</feature>
<evidence type="ECO:0000259" key="7">
    <source>
        <dbReference type="PROSITE" id="PS51379"/>
    </source>
</evidence>
<accession>A0A9X4ITK8</accession>
<evidence type="ECO:0000256" key="2">
    <source>
        <dbReference type="ARBA" id="ARBA00022723"/>
    </source>
</evidence>
<dbReference type="AlphaFoldDB" id="A0A9X4ITK8"/>
<dbReference type="CDD" id="cd10564">
    <property type="entry name" value="NapF_like"/>
    <property type="match status" value="1"/>
</dbReference>
<dbReference type="PROSITE" id="PS51379">
    <property type="entry name" value="4FE4S_FER_2"/>
    <property type="match status" value="3"/>
</dbReference>
<feature type="binding site" evidence="6">
    <location>
        <position position="35"/>
    </location>
    <ligand>
        <name>[4Fe-4S] cluster</name>
        <dbReference type="ChEBI" id="CHEBI:49883"/>
        <label>1</label>
    </ligand>
</feature>
<feature type="domain" description="4Fe-4S ferredoxin-type" evidence="7">
    <location>
        <begin position="130"/>
        <end position="159"/>
    </location>
</feature>
<feature type="domain" description="4Fe-4S ferredoxin-type" evidence="7">
    <location>
        <begin position="26"/>
        <end position="55"/>
    </location>
</feature>
<comment type="caution">
    <text evidence="8">The sequence shown here is derived from an EMBL/GenBank/DDBJ whole genome shotgun (WGS) entry which is preliminary data.</text>
</comment>
<dbReference type="InterPro" id="IPR004496">
    <property type="entry name" value="NapF"/>
</dbReference>
<comment type="function">
    <text evidence="6">Could be involved in the maturation of NapA, the catalytic subunit of the periplasmic nitrate reductase, before its export into the periplasm.</text>
</comment>
<feature type="binding site" evidence="6">
    <location>
        <position position="142"/>
    </location>
    <ligand>
        <name>[4Fe-4S] cluster</name>
        <dbReference type="ChEBI" id="CHEBI:49883"/>
        <label>3</label>
    </ligand>
</feature>
<feature type="binding site" evidence="6">
    <location>
        <position position="38"/>
    </location>
    <ligand>
        <name>[4Fe-4S] cluster</name>
        <dbReference type="ChEBI" id="CHEBI:49883"/>
        <label>1</label>
    </ligand>
</feature>
<keyword evidence="5 6" id="KW-0411">Iron-sulfur</keyword>
<dbReference type="NCBIfam" id="TIGR00402">
    <property type="entry name" value="napF"/>
    <property type="match status" value="1"/>
</dbReference>
<organism evidence="8 9">
    <name type="scientific">Vibrio aestuarianus</name>
    <dbReference type="NCBI Taxonomy" id="28171"/>
    <lineage>
        <taxon>Bacteria</taxon>
        <taxon>Pseudomonadati</taxon>
        <taxon>Pseudomonadota</taxon>
        <taxon>Gammaproteobacteria</taxon>
        <taxon>Vibrionales</taxon>
        <taxon>Vibrionaceae</taxon>
        <taxon>Vibrio</taxon>
    </lineage>
</organism>
<comment type="cofactor">
    <cofactor evidence="6">
        <name>[4Fe-4S] cluster</name>
        <dbReference type="ChEBI" id="CHEBI:49883"/>
    </cofactor>
</comment>
<dbReference type="Pfam" id="PF12838">
    <property type="entry name" value="Fer4_7"/>
    <property type="match status" value="2"/>
</dbReference>
<sequence length="164" mass="18129">MVDLSKRRFFAKHHVDDNIVRLPWIAKPNTFTDDCTRCGRCLAACEARIITHGDGGFPTVDFRIDECTFCYQCADACPEPIFKPRTETPWLAKAAISQACLAEQNVECRSCSEACELMAISFKLQIGKVAQPLINIDDCNGCGACVSLCPTAAINVNHINNNER</sequence>
<dbReference type="PROSITE" id="PS00198">
    <property type="entry name" value="4FE4S_FER_1"/>
    <property type="match status" value="1"/>
</dbReference>
<dbReference type="RefSeq" id="WP_261918671.1">
    <property type="nucleotide sequence ID" value="NZ_JAKNAM010000005.1"/>
</dbReference>
<proteinExistence type="inferred from homology"/>
<dbReference type="InterPro" id="IPR017900">
    <property type="entry name" value="4Fe4S_Fe_S_CS"/>
</dbReference>
<keyword evidence="6" id="KW-0963">Cytoplasm</keyword>
<feature type="binding site" evidence="6">
    <location>
        <position position="67"/>
    </location>
    <ligand>
        <name>[4Fe-4S] cluster</name>
        <dbReference type="ChEBI" id="CHEBI:49883"/>
        <label>2</label>
    </ligand>
</feature>
<gene>
    <name evidence="6 8" type="primary">napF</name>
    <name evidence="8" type="ORF">L9W94_08745</name>
</gene>
<feature type="binding site" evidence="6">
    <location>
        <position position="139"/>
    </location>
    <ligand>
        <name>[4Fe-4S] cluster</name>
        <dbReference type="ChEBI" id="CHEBI:49883"/>
        <label>3</label>
    </ligand>
</feature>
<dbReference type="HAMAP" id="MF_02201">
    <property type="entry name" value="NapF"/>
    <property type="match status" value="1"/>
</dbReference>
<keyword evidence="2 6" id="KW-0479">Metal-binding</keyword>
<comment type="subcellular location">
    <subcellularLocation>
        <location evidence="6">Cytoplasm</location>
    </subcellularLocation>
</comment>
<dbReference type="InterPro" id="IPR050572">
    <property type="entry name" value="Fe-S_Ferredoxin"/>
</dbReference>
<dbReference type="SUPFAM" id="SSF54862">
    <property type="entry name" value="4Fe-4S ferredoxins"/>
    <property type="match status" value="1"/>
</dbReference>
<keyword evidence="1 6" id="KW-0004">4Fe-4S</keyword>
<dbReference type="EMBL" id="JAKNBA010000012">
    <property type="protein sequence ID" value="MDE1242235.1"/>
    <property type="molecule type" value="Genomic_DNA"/>
</dbReference>
<evidence type="ECO:0000313" key="9">
    <source>
        <dbReference type="Proteomes" id="UP001140979"/>
    </source>
</evidence>
<keyword evidence="4 6" id="KW-0408">Iron</keyword>
<feature type="binding site" evidence="6">
    <location>
        <position position="77"/>
    </location>
    <ligand>
        <name>[4Fe-4S] cluster</name>
        <dbReference type="ChEBI" id="CHEBI:49883"/>
        <label>2</label>
    </ligand>
</feature>
<feature type="binding site" evidence="6">
    <location>
        <position position="70"/>
    </location>
    <ligand>
        <name>[4Fe-4S] cluster</name>
        <dbReference type="ChEBI" id="CHEBI:49883"/>
        <label>2</label>
    </ligand>
</feature>
<feature type="binding site" evidence="6">
    <location>
        <position position="145"/>
    </location>
    <ligand>
        <name>[4Fe-4S] cluster</name>
        <dbReference type="ChEBI" id="CHEBI:49883"/>
        <label>3</label>
    </ligand>
</feature>
<keyword evidence="3 6" id="KW-0677">Repeat</keyword>
<evidence type="ECO:0000256" key="1">
    <source>
        <dbReference type="ARBA" id="ARBA00022485"/>
    </source>
</evidence>
<dbReference type="GO" id="GO:0005737">
    <property type="term" value="C:cytoplasm"/>
    <property type="evidence" value="ECO:0007669"/>
    <property type="project" value="UniProtKB-SubCell"/>
</dbReference>
<feature type="binding site" evidence="6">
    <location>
        <position position="45"/>
    </location>
    <ligand>
        <name>[4Fe-4S] cluster</name>
        <dbReference type="ChEBI" id="CHEBI:49883"/>
        <label>1</label>
    </ligand>
</feature>
<dbReference type="GO" id="GO:0051539">
    <property type="term" value="F:4 iron, 4 sulfur cluster binding"/>
    <property type="evidence" value="ECO:0007669"/>
    <property type="project" value="UniProtKB-UniRule"/>
</dbReference>
<evidence type="ECO:0000256" key="4">
    <source>
        <dbReference type="ARBA" id="ARBA00023004"/>
    </source>
</evidence>
<evidence type="ECO:0000256" key="3">
    <source>
        <dbReference type="ARBA" id="ARBA00022737"/>
    </source>
</evidence>
<protein>
    <recommendedName>
        <fullName evidence="6">Ferredoxin-type protein NapF</fullName>
    </recommendedName>
</protein>